<evidence type="ECO:0000313" key="1">
    <source>
        <dbReference type="EMBL" id="PRY85957.1"/>
    </source>
</evidence>
<dbReference type="OrthoDB" id="835407at2"/>
<proteinExistence type="predicted"/>
<dbReference type="EMBL" id="PVTR01000010">
    <property type="protein sequence ID" value="PRY85957.1"/>
    <property type="molecule type" value="Genomic_DNA"/>
</dbReference>
<keyword evidence="2" id="KW-1185">Reference proteome</keyword>
<dbReference type="Proteomes" id="UP000238157">
    <property type="component" value="Unassembled WGS sequence"/>
</dbReference>
<dbReference type="PROSITE" id="PS51257">
    <property type="entry name" value="PROKAR_LIPOPROTEIN"/>
    <property type="match status" value="1"/>
</dbReference>
<comment type="caution">
    <text evidence="1">The sequence shown here is derived from an EMBL/GenBank/DDBJ whole genome shotgun (WGS) entry which is preliminary data.</text>
</comment>
<evidence type="ECO:0000313" key="2">
    <source>
        <dbReference type="Proteomes" id="UP000238157"/>
    </source>
</evidence>
<sequence>MKNSIFHLVLISVIFSFACESSREKKEEMVILSEPNTDSVAVERPEISFYIYDEENDYPDAVIEMYSPLGNQKFRPGKVPFEYNIKNYPFESGMAGFQLKMILNAGDPVGYNSPIFQRELNEGTYRAVAYLVDGEGLALKEFGNFVDRDFMVGDTRPFPYQAEPYLALNLPANNTFFKEDEEVTIDFLLVGGDIDLDRLKVQISLNEFRYEIQEVTPVRVANLPKGEYLLTLNLVRRDGKELDGPFSSIKKTIFVE</sequence>
<dbReference type="AlphaFoldDB" id="A0A2T0WGX1"/>
<name>A0A2T0WGX1_9BACT</name>
<dbReference type="RefSeq" id="WP_106134767.1">
    <property type="nucleotide sequence ID" value="NZ_PVTR01000010.1"/>
</dbReference>
<gene>
    <name evidence="1" type="ORF">CLW00_11088</name>
</gene>
<reference evidence="1 2" key="1">
    <citation type="submission" date="2018-03" db="EMBL/GenBank/DDBJ databases">
        <title>Genomic Encyclopedia of Archaeal and Bacterial Type Strains, Phase II (KMG-II): from individual species to whole genera.</title>
        <authorList>
            <person name="Goeker M."/>
        </authorList>
    </citation>
    <scope>NUCLEOTIDE SEQUENCE [LARGE SCALE GENOMIC DNA]</scope>
    <source>
        <strain evidence="1 2">DSM 27929</strain>
    </source>
</reference>
<accession>A0A2T0WGX1</accession>
<organism evidence="1 2">
    <name type="scientific">Mongoliibacter ruber</name>
    <dbReference type="NCBI Taxonomy" id="1750599"/>
    <lineage>
        <taxon>Bacteria</taxon>
        <taxon>Pseudomonadati</taxon>
        <taxon>Bacteroidota</taxon>
        <taxon>Cytophagia</taxon>
        <taxon>Cytophagales</taxon>
        <taxon>Cyclobacteriaceae</taxon>
        <taxon>Mongoliibacter</taxon>
    </lineage>
</organism>
<protein>
    <submittedName>
        <fullName evidence="1">Uncharacterized protein</fullName>
    </submittedName>
</protein>